<keyword evidence="3" id="KW-1185">Reference proteome</keyword>
<dbReference type="PANTHER" id="PTHR19959:SF119">
    <property type="entry name" value="FUNGAL LIPASE-LIKE DOMAIN-CONTAINING PROTEIN"/>
    <property type="match status" value="1"/>
</dbReference>
<evidence type="ECO:0000313" key="3">
    <source>
        <dbReference type="Proteomes" id="UP000814176"/>
    </source>
</evidence>
<dbReference type="EMBL" id="JADCUA010000030">
    <property type="protein sequence ID" value="KAH9830580.1"/>
    <property type="molecule type" value="Genomic_DNA"/>
</dbReference>
<gene>
    <name evidence="2" type="ORF">C8Q71DRAFT_716636</name>
</gene>
<dbReference type="Gene3D" id="1.25.40.10">
    <property type="entry name" value="Tetratricopeptide repeat domain"/>
    <property type="match status" value="2"/>
</dbReference>
<dbReference type="Pfam" id="PF12770">
    <property type="entry name" value="CHAT"/>
    <property type="match status" value="1"/>
</dbReference>
<sequence>MLYSLGAAYMAKFQAYAYEHELGQAIVVYEEAVQLTPDKAERAQYLFALASALESRSEMTGNISDIETTITLLSEALELIPKDQPERYQYVHKLGHVYHSCFDHTHDLSHIEKCILTFQEAVELCGVHNIDASVDVSHLGDAYRHRFLLLGEIADLKYAVELLEKAKQLCSQHDHDRPTVLMRLGTAYAALFEQERNVRDLHKTIETFKEVIALMPAEHLDRSPLLNNLGAAYLALFIETEDTQYMDLAIETYKVSLSLLPEGHSNRRGQLSNLGNVYSTRFMHQHELSDNDAAIAHIKLAVDLTPEGHSFLPVALANLGNAYLRRYVFANDQAAETQSLQQAVSYFRQAACCGCGTSSVRLLASFRWADQAKRSKTLEHECIDGYNHFFTLLPEVVWLGKTVAQQHKDIAIWNEVAPQAAAAAIRLGKYSKAIEWLEQGRSVTWNQLLQLRSPYDDLANAYPLLSDELKSVSQQLEMLGHDREHEHAAHHHDALEEISQLHRKLAARRDAVVKEIRTLPSFENFLQLKPFRELLEAAKESPIVLLVAHQDGCHADALILIPNHDSVIHMHLEDLSIKELQGMQKSMLGYMGGHSQRSGLSDAERAAKMIPTGGVPMYSLHDVLSKLWTKLVSPILKKLSSTFPVRKAKTHLWWCVTGVLSFLPLHAAGDYSITEPGHKISDYVVSSYTPTLTALIKARQKVVEAAPTILAICETHAKGYPTLPGVIEEQKAIEDLAVKAQVYSCYLQDSEGTKTNVLDKLPTASWLHMACHGVQDSENPLNSAFILHDGTLQLSQIIQQNLGQADFAFLSACQTAAGDLKLSDQAVHLAAGMLFAGFRTVIATMWSIKDEDGPEVARDVYAHLLDSKDSTQAGYALHKAVQNLRKKYTGTKDEDLLAWVPFIHIGC</sequence>
<dbReference type="RefSeq" id="XP_047773875.1">
    <property type="nucleotide sequence ID" value="XM_047921117.1"/>
</dbReference>
<evidence type="ECO:0000259" key="1">
    <source>
        <dbReference type="Pfam" id="PF12770"/>
    </source>
</evidence>
<feature type="domain" description="CHAT" evidence="1">
    <location>
        <begin position="623"/>
        <end position="906"/>
    </location>
</feature>
<dbReference type="Proteomes" id="UP000814176">
    <property type="component" value="Unassembled WGS sequence"/>
</dbReference>
<dbReference type="InterPro" id="IPR024983">
    <property type="entry name" value="CHAT_dom"/>
</dbReference>
<dbReference type="SUPFAM" id="SSF48452">
    <property type="entry name" value="TPR-like"/>
    <property type="match status" value="1"/>
</dbReference>
<dbReference type="GeneID" id="72001849"/>
<accession>A0ABQ8K248</accession>
<reference evidence="2 3" key="1">
    <citation type="journal article" date="2021" name="Environ. Microbiol.">
        <title>Gene family expansions and transcriptome signatures uncover fungal adaptations to wood decay.</title>
        <authorList>
            <person name="Hage H."/>
            <person name="Miyauchi S."/>
            <person name="Viragh M."/>
            <person name="Drula E."/>
            <person name="Min B."/>
            <person name="Chaduli D."/>
            <person name="Navarro D."/>
            <person name="Favel A."/>
            <person name="Norest M."/>
            <person name="Lesage-Meessen L."/>
            <person name="Balint B."/>
            <person name="Merenyi Z."/>
            <person name="de Eugenio L."/>
            <person name="Morin E."/>
            <person name="Martinez A.T."/>
            <person name="Baldrian P."/>
            <person name="Stursova M."/>
            <person name="Martinez M.J."/>
            <person name="Novotny C."/>
            <person name="Magnuson J.K."/>
            <person name="Spatafora J.W."/>
            <person name="Maurice S."/>
            <person name="Pangilinan J."/>
            <person name="Andreopoulos W."/>
            <person name="LaButti K."/>
            <person name="Hundley H."/>
            <person name="Na H."/>
            <person name="Kuo A."/>
            <person name="Barry K."/>
            <person name="Lipzen A."/>
            <person name="Henrissat B."/>
            <person name="Riley R."/>
            <person name="Ahrendt S."/>
            <person name="Nagy L.G."/>
            <person name="Grigoriev I.V."/>
            <person name="Martin F."/>
            <person name="Rosso M.N."/>
        </authorList>
    </citation>
    <scope>NUCLEOTIDE SEQUENCE [LARGE SCALE GENOMIC DNA]</scope>
    <source>
        <strain evidence="2 3">CIRM-BRFM 1785</strain>
    </source>
</reference>
<proteinExistence type="predicted"/>
<name>A0ABQ8K248_9APHY</name>
<evidence type="ECO:0000313" key="2">
    <source>
        <dbReference type="EMBL" id="KAH9830580.1"/>
    </source>
</evidence>
<dbReference type="PANTHER" id="PTHR19959">
    <property type="entry name" value="KINESIN LIGHT CHAIN"/>
    <property type="match status" value="1"/>
</dbReference>
<protein>
    <submittedName>
        <fullName evidence="2">CHAT domain-containing protein</fullName>
    </submittedName>
</protein>
<dbReference type="InterPro" id="IPR011990">
    <property type="entry name" value="TPR-like_helical_dom_sf"/>
</dbReference>
<comment type="caution">
    <text evidence="2">The sequence shown here is derived from an EMBL/GenBank/DDBJ whole genome shotgun (WGS) entry which is preliminary data.</text>
</comment>
<organism evidence="2 3">
    <name type="scientific">Rhodofomes roseus</name>
    <dbReference type="NCBI Taxonomy" id="34475"/>
    <lineage>
        <taxon>Eukaryota</taxon>
        <taxon>Fungi</taxon>
        <taxon>Dikarya</taxon>
        <taxon>Basidiomycota</taxon>
        <taxon>Agaricomycotina</taxon>
        <taxon>Agaricomycetes</taxon>
        <taxon>Polyporales</taxon>
        <taxon>Rhodofomes</taxon>
    </lineage>
</organism>